<dbReference type="InterPro" id="IPR035953">
    <property type="entry name" value="Dextranase_N-ter"/>
</dbReference>
<dbReference type="Gene3D" id="2.60.40.10">
    <property type="entry name" value="Immunoglobulins"/>
    <property type="match status" value="2"/>
</dbReference>
<dbReference type="Gene3D" id="2.160.20.10">
    <property type="entry name" value="Single-stranded right-handed beta-helix, Pectin lyase-like"/>
    <property type="match status" value="1"/>
</dbReference>
<dbReference type="Pfam" id="PF17957">
    <property type="entry name" value="Big_7"/>
    <property type="match status" value="2"/>
</dbReference>
<sequence length="1356" mass="147887">MAQKYTAIALSVLLALTGCGSDDNKNSDNGCVTDCGGEVENQAPSVQITSPASELEVAISEPLLIEMDASDPDGEVVEAKLFWNGAYMGSLYQAPFTLDEFYVPINTPEGANTLSVTVVDDRGATASHSTQVQVNAALKPPTVTLLSPNAETPLLVNEEALFSAEATAKGDASIVKVEYLFNGELIAESTEAPTYNASYTPNEAGLVKLSVVATDDQGKQHQIDTLMHVSADPADLLVAPDHVYFKSLPPYDTLTVYWNDNTLVETGFVIQQRFEDSNEWTELDAADADTTELTISTFDRSDTRDIRVLAMVDESASTPSETVRIAGTDDTLEVSSVVPDIMMGSTLKRTKEVYNAEGAIESREITFPQMQYQTPIEPDLGQATRVSTYFTAQVTTSSTNTDLIQAPVYETRPQIRNFLTQKDPAHSYRDNGLSGHLPYGYALYGPVEGDSGSSLHNKHWINIDASEEIVVRVTLATDKGAVDLADLEIHPEPLDVARVDGQTFDITLPGATDFTRHYRVAVNRMAWSSAPETATRGEIIIESPLFIFVNPMHVAPGSAPEGEIVEFDNGALVVFGPGIHLPNPDYQFYGEGANETAREVYAPGDAYLHYGFLLKNDSYPLKLWGRAIYSDEMFNLYTGDTANDDGYVWSERARSYWSHLDAIEGNPWGITQDWDTHTWLQGAYSAEPTVFEGFTNVGARMGVMAKTGSSEIRNHKDVGYAGGTYQSDGAEVYYSGNLLINDDDITYVHENYVMENNTSFVMHNGPSFQLGWEAEFDGDLNILTQVRNHTVLSSDRKDTSFWKNHGVFDSRLQLGLLKNHSGGVFEDFEFYGQETVIFNIRIWDEGDEATDTVSMISDKTFKNFNIRQASYNQEELLTESNTSLNKQAYLRFFHFDNLVIENQLIDDISLFSQYFDYDDGLLLHTLTLFSLPDAVNETDVINGVNTAPIGQYIAMSANNGAYVQSDQTLPQSLDPLVANTTDLPQGFIVTDAGDGYIALMDYSGRYIQADPARYGYVHVQPVASKEISEAAKFVWVDLGGQAFALYSKSMQLYVRIDTSSSANAPLYAASDSITSRETFSFDSHTGEPPMLGTPPTVATINAALFDEQSGGIQANGTNTAIGYIKADRTVSYDLNTVQVEDEGALKISLAGTRKAQTEITVLVDGATVGVGTIASFDADYVMVDLDLSNVGSIGRLTLSFDHATDGGFLTDVTELELTYTEQSLNSVTQNMVFADNAGLNIAQAKDNGQLESLKPGAWVKFDLPMAPVGGIKATLTHQGGSGGTATFYGVLSDTTEELLGEIDIPTNGGWSAPLIEASGILDAARTADSYQGFRMEIDSPGNYCCNIGSLVLEYQE</sequence>
<dbReference type="InterPro" id="IPR036116">
    <property type="entry name" value="FN3_sf"/>
</dbReference>
<dbReference type="PROSITE" id="PS50853">
    <property type="entry name" value="FN3"/>
    <property type="match status" value="1"/>
</dbReference>
<dbReference type="PROSITE" id="PS51257">
    <property type="entry name" value="PROKAR_LIPOPROTEIN"/>
    <property type="match status" value="1"/>
</dbReference>
<comment type="caution">
    <text evidence="2">The sequence shown here is derived from an EMBL/GenBank/DDBJ whole genome shotgun (WGS) entry which is preliminary data.</text>
</comment>
<dbReference type="SUPFAM" id="SSF50405">
    <property type="entry name" value="Actin-crosslinking proteins"/>
    <property type="match status" value="1"/>
</dbReference>
<evidence type="ECO:0000313" key="2">
    <source>
        <dbReference type="EMBL" id="MCM2681525.1"/>
    </source>
</evidence>
<protein>
    <submittedName>
        <fullName evidence="2">Ig-like domain-containing protein</fullName>
    </submittedName>
</protein>
<feature type="domain" description="Fibronectin type-III" evidence="1">
    <location>
        <begin position="239"/>
        <end position="331"/>
    </location>
</feature>
<dbReference type="CDD" id="cd00257">
    <property type="entry name" value="beta-trefoil_FSCN-like"/>
    <property type="match status" value="1"/>
</dbReference>
<dbReference type="InterPro" id="IPR013783">
    <property type="entry name" value="Ig-like_fold"/>
</dbReference>
<dbReference type="Proteomes" id="UP001165393">
    <property type="component" value="Unassembled WGS sequence"/>
</dbReference>
<dbReference type="Gene3D" id="2.80.10.50">
    <property type="match status" value="1"/>
</dbReference>
<dbReference type="EMBL" id="JAMQGP010000012">
    <property type="protein sequence ID" value="MCM2681525.1"/>
    <property type="molecule type" value="Genomic_DNA"/>
</dbReference>
<evidence type="ECO:0000259" key="1">
    <source>
        <dbReference type="PROSITE" id="PS50853"/>
    </source>
</evidence>
<evidence type="ECO:0000313" key="3">
    <source>
        <dbReference type="Proteomes" id="UP001165393"/>
    </source>
</evidence>
<dbReference type="InterPro" id="IPR003961">
    <property type="entry name" value="FN3_dom"/>
</dbReference>
<dbReference type="InterPro" id="IPR012334">
    <property type="entry name" value="Pectin_lyas_fold"/>
</dbReference>
<organism evidence="2 3">
    <name type="scientific">Echinimonas agarilytica</name>
    <dbReference type="NCBI Taxonomy" id="1215918"/>
    <lineage>
        <taxon>Bacteria</taxon>
        <taxon>Pseudomonadati</taxon>
        <taxon>Pseudomonadota</taxon>
        <taxon>Gammaproteobacteria</taxon>
        <taxon>Alteromonadales</taxon>
        <taxon>Echinimonadaceae</taxon>
        <taxon>Echinimonas</taxon>
    </lineage>
</organism>
<dbReference type="SUPFAM" id="SSF49265">
    <property type="entry name" value="Fibronectin type III"/>
    <property type="match status" value="1"/>
</dbReference>
<gene>
    <name evidence="2" type="ORF">NAF29_17915</name>
</gene>
<dbReference type="CDD" id="cd00063">
    <property type="entry name" value="FN3"/>
    <property type="match status" value="1"/>
</dbReference>
<dbReference type="Gene3D" id="2.60.350.10">
    <property type="entry name" value="Dextranase, N-terminal"/>
    <property type="match status" value="1"/>
</dbReference>
<keyword evidence="3" id="KW-1185">Reference proteome</keyword>
<accession>A0AA41WA75</accession>
<proteinExistence type="predicted"/>
<dbReference type="InterPro" id="IPR008999">
    <property type="entry name" value="Actin-crosslinking"/>
</dbReference>
<name>A0AA41WA75_9GAMM</name>
<reference evidence="2 3" key="1">
    <citation type="journal article" date="2013" name="Antonie Van Leeuwenhoek">
        <title>Echinimonas agarilytica gen. nov., sp. nov., a new gammaproteobacterium isolated from the sea urchin Strongylocentrotus intermedius.</title>
        <authorList>
            <person name="Nedashkovskaya O.I."/>
            <person name="Stenkova A.M."/>
            <person name="Zhukova N.V."/>
            <person name="Van Trappen S."/>
            <person name="Lee J.S."/>
            <person name="Kim S.B."/>
        </authorList>
    </citation>
    <scope>NUCLEOTIDE SEQUENCE [LARGE SCALE GENOMIC DNA]</scope>
    <source>
        <strain evidence="2 3">KMM 6351</strain>
    </source>
</reference>
<dbReference type="RefSeq" id="WP_251263008.1">
    <property type="nucleotide sequence ID" value="NZ_JAMQGP010000012.1"/>
</dbReference>